<dbReference type="Pfam" id="PF17678">
    <property type="entry name" value="Glyco_hydro_92N"/>
    <property type="match status" value="1"/>
</dbReference>
<dbReference type="Proteomes" id="UP000789342">
    <property type="component" value="Unassembled WGS sequence"/>
</dbReference>
<dbReference type="GO" id="GO:0005783">
    <property type="term" value="C:endoplasmic reticulum"/>
    <property type="evidence" value="ECO:0007669"/>
    <property type="project" value="TreeGrafter"/>
</dbReference>
<dbReference type="GO" id="GO:0004571">
    <property type="term" value="F:mannosyl-oligosaccharide 1,2-alpha-mannosidase activity"/>
    <property type="evidence" value="ECO:0007669"/>
    <property type="project" value="InterPro"/>
</dbReference>
<proteinExistence type="inferred from homology"/>
<evidence type="ECO:0000313" key="13">
    <source>
        <dbReference type="Proteomes" id="UP000789342"/>
    </source>
</evidence>
<dbReference type="InterPro" id="IPR001382">
    <property type="entry name" value="Glyco_hydro_47"/>
</dbReference>
<dbReference type="PANTHER" id="PTHR11742">
    <property type="entry name" value="MANNOSYL-OLIGOSACCHARIDE ALPHA-1,2-MANNOSIDASE-RELATED"/>
    <property type="match status" value="1"/>
</dbReference>
<name>A0A9N9B7I2_9GLOM</name>
<evidence type="ECO:0000256" key="1">
    <source>
        <dbReference type="ARBA" id="ARBA00001913"/>
    </source>
</evidence>
<comment type="cofactor">
    <cofactor evidence="1">
        <name>Ca(2+)</name>
        <dbReference type="ChEBI" id="CHEBI:29108"/>
    </cofactor>
</comment>
<keyword evidence="9" id="KW-0472">Membrane</keyword>
<dbReference type="EC" id="3.2.1.-" evidence="8"/>
<feature type="active site" evidence="6">
    <location>
        <position position="288"/>
    </location>
</feature>
<dbReference type="PANTHER" id="PTHR11742:SF103">
    <property type="entry name" value="ENDOPLASMIC RETICULUM MANNOSIDASE MNL2-RELATED"/>
    <property type="match status" value="1"/>
</dbReference>
<dbReference type="PRINTS" id="PR00747">
    <property type="entry name" value="GLYHDRLASE47"/>
</dbReference>
<feature type="domain" description="Glycosyl hydrolase family 92" evidence="10">
    <location>
        <begin position="830"/>
        <end position="902"/>
    </location>
</feature>
<dbReference type="Pfam" id="PF01532">
    <property type="entry name" value="Glyco_hydro_47"/>
    <property type="match status" value="1"/>
</dbReference>
<protein>
    <recommendedName>
        <fullName evidence="8">alpha-1,2-Mannosidase</fullName>
        <ecNumber evidence="8">3.2.1.-</ecNumber>
    </recommendedName>
</protein>
<dbReference type="Gene3D" id="2.70.98.10">
    <property type="match status" value="1"/>
</dbReference>
<evidence type="ECO:0000256" key="8">
    <source>
        <dbReference type="RuleBase" id="RU361193"/>
    </source>
</evidence>
<accession>A0A9N9B7I2</accession>
<dbReference type="InterPro" id="IPR012939">
    <property type="entry name" value="Glyco_hydro_92"/>
</dbReference>
<dbReference type="GO" id="GO:0036503">
    <property type="term" value="P:ERAD pathway"/>
    <property type="evidence" value="ECO:0007669"/>
    <property type="project" value="UniProtKB-ARBA"/>
</dbReference>
<comment type="similarity">
    <text evidence="3 8">Belongs to the glycosyl hydrolase 47 family.</text>
</comment>
<keyword evidence="8" id="KW-0326">Glycosidase</keyword>
<feature type="disulfide bond" evidence="7">
    <location>
        <begin position="356"/>
        <end position="385"/>
    </location>
</feature>
<evidence type="ECO:0000259" key="11">
    <source>
        <dbReference type="Pfam" id="PF17678"/>
    </source>
</evidence>
<dbReference type="GO" id="GO:0030246">
    <property type="term" value="F:carbohydrate binding"/>
    <property type="evidence" value="ECO:0007669"/>
    <property type="project" value="InterPro"/>
</dbReference>
<evidence type="ECO:0000259" key="10">
    <source>
        <dbReference type="Pfam" id="PF07971"/>
    </source>
</evidence>
<keyword evidence="9" id="KW-0812">Transmembrane</keyword>
<reference evidence="12" key="1">
    <citation type="submission" date="2021-06" db="EMBL/GenBank/DDBJ databases">
        <authorList>
            <person name="Kallberg Y."/>
            <person name="Tangrot J."/>
            <person name="Rosling A."/>
        </authorList>
    </citation>
    <scope>NUCLEOTIDE SEQUENCE</scope>
    <source>
        <strain evidence="12">CL551</strain>
    </source>
</reference>
<dbReference type="Pfam" id="PF07971">
    <property type="entry name" value="Glyco_hydro_92"/>
    <property type="match status" value="1"/>
</dbReference>
<dbReference type="InterPro" id="IPR012341">
    <property type="entry name" value="6hp_glycosidase-like_sf"/>
</dbReference>
<keyword evidence="5 7" id="KW-1015">Disulfide bond</keyword>
<feature type="domain" description="Glycosyl hydrolase family 92 N-terminal" evidence="11">
    <location>
        <begin position="601"/>
        <end position="824"/>
    </location>
</feature>
<evidence type="ECO:0000313" key="12">
    <source>
        <dbReference type="EMBL" id="CAG8555181.1"/>
    </source>
</evidence>
<dbReference type="GO" id="GO:0016020">
    <property type="term" value="C:membrane"/>
    <property type="evidence" value="ECO:0007669"/>
    <property type="project" value="InterPro"/>
</dbReference>
<dbReference type="AlphaFoldDB" id="A0A9N9B7I2"/>
<dbReference type="SUPFAM" id="SSF48225">
    <property type="entry name" value="Seven-hairpin glycosidases"/>
    <property type="match status" value="1"/>
</dbReference>
<organism evidence="12 13">
    <name type="scientific">Acaulospora morrowiae</name>
    <dbReference type="NCBI Taxonomy" id="94023"/>
    <lineage>
        <taxon>Eukaryota</taxon>
        <taxon>Fungi</taxon>
        <taxon>Fungi incertae sedis</taxon>
        <taxon>Mucoromycota</taxon>
        <taxon>Glomeromycotina</taxon>
        <taxon>Glomeromycetes</taxon>
        <taxon>Diversisporales</taxon>
        <taxon>Acaulosporaceae</taxon>
        <taxon>Acaulospora</taxon>
    </lineage>
</organism>
<keyword evidence="9" id="KW-1133">Transmembrane helix</keyword>
<evidence type="ECO:0000256" key="9">
    <source>
        <dbReference type="SAM" id="Phobius"/>
    </source>
</evidence>
<dbReference type="Gene3D" id="1.50.10.10">
    <property type="match status" value="1"/>
</dbReference>
<keyword evidence="13" id="KW-1185">Reference proteome</keyword>
<dbReference type="InterPro" id="IPR050749">
    <property type="entry name" value="Glycosyl_Hydrolase_47"/>
</dbReference>
<dbReference type="GO" id="GO:0005509">
    <property type="term" value="F:calcium ion binding"/>
    <property type="evidence" value="ECO:0007669"/>
    <property type="project" value="InterPro"/>
</dbReference>
<feature type="non-terminal residue" evidence="12">
    <location>
        <position position="961"/>
    </location>
</feature>
<feature type="active site" evidence="6">
    <location>
        <position position="455"/>
    </location>
</feature>
<comment type="pathway">
    <text evidence="2">Protein modification; protein glycosylation.</text>
</comment>
<dbReference type="InterPro" id="IPR036026">
    <property type="entry name" value="Seven-hairpin_glycosidases"/>
</dbReference>
<dbReference type="InterPro" id="IPR014718">
    <property type="entry name" value="GH-type_carb-bd"/>
</dbReference>
<dbReference type="EMBL" id="CAJVPV010003596">
    <property type="protein sequence ID" value="CAG8555181.1"/>
    <property type="molecule type" value="Genomic_DNA"/>
</dbReference>
<dbReference type="InterPro" id="IPR041371">
    <property type="entry name" value="GH92_N"/>
</dbReference>
<sequence length="961" mass="109650">MVLMKSYENRFSLRLNTRVKRTITLIFILGFLIHGILVISDFQLSPIDSYPKIQYNFQDAESIEERNLREQRRASIKNGFLHAWRGYTKFAWGYDELKPVSEQGNNKFNGWGATIVDSLDTLWIMDLKEEFNESREFVSQIDFTRSDQDTNVFETIIRYLGGLISAFELSRDSIFLEKARELGIALLPAFNSPTGLPYNYLRLNPDEEETYAWGGGLLAEVGTSLLEFTKLTQLTGDREFFTKVDNITEVIFKAPKKIPGLYPVKLSQGLIQCQETLRAEISFGANGDSFYEYLIKEHVLVRGALDKYREMYIESIENMHKYLIKESPVKERPDLLFIGELDNTSDFLGKMGHLSCFVPGMLAIGSKIFDRPKDLEVAIRLAETCYWSYGITKTGIGAEEVWFEILEEENNNADNAGNVDNDDSWILKRDGSRYRNHLPKGIVRLGPSYSLLRPETVESLFILYRITGDKKYQEQAWDIWQSLEKWTKTPAGYSGLLDVDSDYVIKDDCMERIPDSSGFVRLIWLQPFYENHDELINGRGGTTYEQCGGHMGTYKLNNTSFVVRTINTHAVTGFSISNTTIWTSPSLESTDELLNLNLTNFVDLRIGTDNEGHIFPGACLPFGMVKVGLDTDFSEDFHAGGTGGEAKYGVISQLPIVVPLSELNLSVIKSPRSFERFTPGYSIFGLERYNITVELTATRRAALHQYTYPENANNNSHVIIDISHFLKQECPWCVGKFHDGAIYSVNNTQVKGMGRYSGGWNQGGPYKVYFCSQFDTPAIFYSTWWNFVITNTSFDVGADGHSVGAILTFDTNSTRVIRSRVGISFISATQACQNAESEIPNFDFIQIKREANKAWERELEKIVVEGGDDEIRTIFYSSLYRTMIMPSDRTGENPKWESFDKNGKIIPHYDDFYALVKKDGTHLGKSLVIRIKSWIHPHPYKNKFKPRTTNPLYTLFQPKRQ</sequence>
<feature type="active site" description="Proton donor" evidence="6">
    <location>
        <position position="154"/>
    </location>
</feature>
<evidence type="ECO:0000256" key="4">
    <source>
        <dbReference type="ARBA" id="ARBA00022801"/>
    </source>
</evidence>
<feature type="transmembrane region" description="Helical" evidence="9">
    <location>
        <begin position="21"/>
        <end position="39"/>
    </location>
</feature>
<dbReference type="GO" id="GO:0005975">
    <property type="term" value="P:carbohydrate metabolic process"/>
    <property type="evidence" value="ECO:0007669"/>
    <property type="project" value="InterPro"/>
</dbReference>
<keyword evidence="4 8" id="KW-0378">Hydrolase</keyword>
<dbReference type="OrthoDB" id="8118055at2759"/>
<feature type="active site" description="Proton donor" evidence="6">
    <location>
        <position position="399"/>
    </location>
</feature>
<gene>
    <name evidence="12" type="ORF">AMORRO_LOCUS5759</name>
</gene>
<evidence type="ECO:0000256" key="5">
    <source>
        <dbReference type="ARBA" id="ARBA00023157"/>
    </source>
</evidence>
<evidence type="ECO:0000256" key="2">
    <source>
        <dbReference type="ARBA" id="ARBA00004922"/>
    </source>
</evidence>
<evidence type="ECO:0000256" key="3">
    <source>
        <dbReference type="ARBA" id="ARBA00007658"/>
    </source>
</evidence>
<evidence type="ECO:0000256" key="7">
    <source>
        <dbReference type="PIRSR" id="PIRSR601382-3"/>
    </source>
</evidence>
<comment type="caution">
    <text evidence="12">The sequence shown here is derived from an EMBL/GenBank/DDBJ whole genome shotgun (WGS) entry which is preliminary data.</text>
</comment>
<evidence type="ECO:0000256" key="6">
    <source>
        <dbReference type="PIRSR" id="PIRSR601382-1"/>
    </source>
</evidence>